<dbReference type="EMBL" id="ABJB010053853">
    <property type="status" value="NOT_ANNOTATED_CDS"/>
    <property type="molecule type" value="Genomic_DNA"/>
</dbReference>
<organism>
    <name type="scientific">Ixodes scapularis</name>
    <name type="common">Black-legged tick</name>
    <name type="synonym">Deer tick</name>
    <dbReference type="NCBI Taxonomy" id="6945"/>
    <lineage>
        <taxon>Eukaryota</taxon>
        <taxon>Metazoa</taxon>
        <taxon>Ecdysozoa</taxon>
        <taxon>Arthropoda</taxon>
        <taxon>Chelicerata</taxon>
        <taxon>Arachnida</taxon>
        <taxon>Acari</taxon>
        <taxon>Parasitiformes</taxon>
        <taxon>Ixodida</taxon>
        <taxon>Ixodoidea</taxon>
        <taxon>Ixodidae</taxon>
        <taxon>Ixodinae</taxon>
        <taxon>Ixodes</taxon>
    </lineage>
</organism>
<dbReference type="VEuPathDB" id="VectorBase:ISCW010481"/>
<evidence type="ECO:0000256" key="1">
    <source>
        <dbReference type="SAM" id="Phobius"/>
    </source>
</evidence>
<dbReference type="EMBL" id="DS863809">
    <property type="protein sequence ID" value="EEC14239.1"/>
    <property type="molecule type" value="Genomic_DNA"/>
</dbReference>
<protein>
    <submittedName>
        <fullName evidence="2 3">Uncharacterized protein</fullName>
    </submittedName>
</protein>
<dbReference type="EnsemblMetazoa" id="ISCW010481-RA">
    <property type="protein sequence ID" value="ISCW010481-PA"/>
    <property type="gene ID" value="ISCW010481"/>
</dbReference>
<evidence type="ECO:0000313" key="2">
    <source>
        <dbReference type="EMBL" id="EEC14239.1"/>
    </source>
</evidence>
<dbReference type="AlphaFoldDB" id="B7Q5W7"/>
<evidence type="ECO:0000313" key="4">
    <source>
        <dbReference type="Proteomes" id="UP000001555"/>
    </source>
</evidence>
<keyword evidence="4" id="KW-1185">Reference proteome</keyword>
<gene>
    <name evidence="2" type="ORF">IscW_ISCW010481</name>
</gene>
<dbReference type="HOGENOM" id="CLU_2485857_0_0_1"/>
<keyword evidence="1" id="KW-1133">Transmembrane helix</keyword>
<dbReference type="VEuPathDB" id="VectorBase:ISCI010481"/>
<evidence type="ECO:0000313" key="3">
    <source>
        <dbReference type="EnsemblMetazoa" id="ISCW010481-PA"/>
    </source>
</evidence>
<name>B7Q5W7_IXOSC</name>
<keyword evidence="1" id="KW-0812">Transmembrane</keyword>
<keyword evidence="1" id="KW-0472">Membrane</keyword>
<dbReference type="Proteomes" id="UP000001555">
    <property type="component" value="Unassembled WGS sequence"/>
</dbReference>
<reference evidence="3" key="2">
    <citation type="submission" date="2020-05" db="UniProtKB">
        <authorList>
            <consortium name="EnsemblMetazoa"/>
        </authorList>
    </citation>
    <scope>IDENTIFICATION</scope>
    <source>
        <strain evidence="3">wikel</strain>
    </source>
</reference>
<accession>B7Q5W7</accession>
<feature type="transmembrane region" description="Helical" evidence="1">
    <location>
        <begin position="54"/>
        <end position="78"/>
    </location>
</feature>
<dbReference type="InParanoid" id="B7Q5W7"/>
<reference evidence="2 4" key="1">
    <citation type="submission" date="2008-03" db="EMBL/GenBank/DDBJ databases">
        <title>Annotation of Ixodes scapularis.</title>
        <authorList>
            <consortium name="Ixodes scapularis Genome Project Consortium"/>
            <person name="Caler E."/>
            <person name="Hannick L.I."/>
            <person name="Bidwell S."/>
            <person name="Joardar V."/>
            <person name="Thiagarajan M."/>
            <person name="Amedeo P."/>
            <person name="Galinsky K.J."/>
            <person name="Schobel S."/>
            <person name="Inman J."/>
            <person name="Hostetler J."/>
            <person name="Miller J."/>
            <person name="Hammond M."/>
            <person name="Megy K."/>
            <person name="Lawson D."/>
            <person name="Kodira C."/>
            <person name="Sutton G."/>
            <person name="Meyer J."/>
            <person name="Hill C.A."/>
            <person name="Birren B."/>
            <person name="Nene V."/>
            <person name="Collins F."/>
            <person name="Alarcon-Chaidez F."/>
            <person name="Wikel S."/>
            <person name="Strausberg R."/>
        </authorList>
    </citation>
    <scope>NUCLEOTIDE SEQUENCE [LARGE SCALE GENOMIC DNA]</scope>
    <source>
        <strain evidence="4">Wikel</strain>
        <strain evidence="2">Wikel colony</strain>
    </source>
</reference>
<sequence>MCEPPVQQRPLADVAGQSRQIFSVPRRGRVVRSAGVVVGRRREMAFPAHVRRCLCFLTEILFLAGLIWLLLLFLATLLGGSQHTPQC</sequence>
<proteinExistence type="predicted"/>
<dbReference type="PaxDb" id="6945-B7Q5W7"/>